<gene>
    <name evidence="1" type="ORF">TRUGW13939_07663</name>
</gene>
<dbReference type="AlphaFoldDB" id="A0A7H8R3B3"/>
<reference evidence="2" key="1">
    <citation type="submission" date="2020-06" db="EMBL/GenBank/DDBJ databases">
        <title>A chromosome-scale genome assembly of Talaromyces rugulosus W13939.</title>
        <authorList>
            <person name="Wang B."/>
            <person name="Guo L."/>
            <person name="Ye K."/>
            <person name="Wang L."/>
        </authorList>
    </citation>
    <scope>NUCLEOTIDE SEQUENCE [LARGE SCALE GENOMIC DNA]</scope>
    <source>
        <strain evidence="2">W13939</strain>
    </source>
</reference>
<dbReference type="OrthoDB" id="412788at2759"/>
<evidence type="ECO:0000313" key="2">
    <source>
        <dbReference type="Proteomes" id="UP000509510"/>
    </source>
</evidence>
<dbReference type="KEGG" id="trg:TRUGW13939_07663"/>
<accession>A0A7H8R3B3</accession>
<dbReference type="GeneID" id="55995153"/>
<proteinExistence type="predicted"/>
<dbReference type="RefSeq" id="XP_035346694.1">
    <property type="nucleotide sequence ID" value="XM_035490801.1"/>
</dbReference>
<name>A0A7H8R3B3_TALRU</name>
<protein>
    <submittedName>
        <fullName evidence="1">Uncharacterized protein</fullName>
    </submittedName>
</protein>
<organism evidence="1 2">
    <name type="scientific">Talaromyces rugulosus</name>
    <name type="common">Penicillium rugulosum</name>
    <dbReference type="NCBI Taxonomy" id="121627"/>
    <lineage>
        <taxon>Eukaryota</taxon>
        <taxon>Fungi</taxon>
        <taxon>Dikarya</taxon>
        <taxon>Ascomycota</taxon>
        <taxon>Pezizomycotina</taxon>
        <taxon>Eurotiomycetes</taxon>
        <taxon>Eurotiomycetidae</taxon>
        <taxon>Eurotiales</taxon>
        <taxon>Trichocomaceae</taxon>
        <taxon>Talaromyces</taxon>
        <taxon>Talaromyces sect. Islandici</taxon>
    </lineage>
</organism>
<sequence length="256" mass="30296">MFQDASQSFDPRSIEDPRLQPWRQWWPYRPHNGDKTNNPVLVDTAGKAPWINWEFNNERPWEKPWIDWPLRWSPKYYGHSHVEPEVYHDPDFIAECVQQQMHHPISVFDPPRTTSFVQFFSEKLGHAGEKPYALRVPVSGASQLQSNFEGAWSQIMLTDARGHEDMFSLDEDGFAWLNHTCQTNVLDQSFDVHSYMREMSDFLCQHFNAQEIFIYDYVRRSPDPADRMIGFSDITRRIHCGKFFLALKLNFIAIYF</sequence>
<keyword evidence="2" id="KW-1185">Reference proteome</keyword>
<evidence type="ECO:0000313" key="1">
    <source>
        <dbReference type="EMBL" id="QKX60518.1"/>
    </source>
</evidence>
<dbReference type="EMBL" id="CP055901">
    <property type="protein sequence ID" value="QKX60518.1"/>
    <property type="molecule type" value="Genomic_DNA"/>
</dbReference>
<dbReference type="Proteomes" id="UP000509510">
    <property type="component" value="Chromosome IV"/>
</dbReference>